<gene>
    <name evidence="2" type="ORF">Bca52824_094120</name>
</gene>
<keyword evidence="1" id="KW-1133">Transmembrane helix</keyword>
<protein>
    <submittedName>
        <fullName evidence="2">Uncharacterized protein</fullName>
    </submittedName>
</protein>
<sequence>MSLTEIQEDRNCADDSSSSIIASQRSETFINISILCLAPFDFASNPVPKFGSLCKEEEEKSRAGNKREILPQPLDLVIADLGGIDGGRGGGGGGIGFWRGWGRFDGWRRKRNRVPILILVCVMLWICGYCKVSGKVIKSDEILKVLGACVFGFSLVKELKREARSLVFVFLCLVASLVFGFNKESFVKLASQVSNFYKLREAAIPRGPLFVLIHTTRKREVLRQGDI</sequence>
<dbReference type="AlphaFoldDB" id="A0A8X7TK42"/>
<keyword evidence="3" id="KW-1185">Reference proteome</keyword>
<comment type="caution">
    <text evidence="2">The sequence shown here is derived from an EMBL/GenBank/DDBJ whole genome shotgun (WGS) entry which is preliminary data.</text>
</comment>
<dbReference type="EMBL" id="JAAMPC010000115">
    <property type="protein sequence ID" value="KAG2244051.1"/>
    <property type="molecule type" value="Genomic_DNA"/>
</dbReference>
<evidence type="ECO:0000313" key="2">
    <source>
        <dbReference type="EMBL" id="KAG2244051.1"/>
    </source>
</evidence>
<dbReference type="Proteomes" id="UP000886595">
    <property type="component" value="Unassembled WGS sequence"/>
</dbReference>
<dbReference type="OrthoDB" id="1738566at2759"/>
<name>A0A8X7TK42_BRACI</name>
<reference evidence="2 3" key="1">
    <citation type="submission" date="2020-02" db="EMBL/GenBank/DDBJ databases">
        <authorList>
            <person name="Ma Q."/>
            <person name="Huang Y."/>
            <person name="Song X."/>
            <person name="Pei D."/>
        </authorList>
    </citation>
    <scope>NUCLEOTIDE SEQUENCE [LARGE SCALE GENOMIC DNA]</scope>
    <source>
        <strain evidence="2">Sxm20200214</strain>
        <tissue evidence="2">Leaf</tissue>
    </source>
</reference>
<evidence type="ECO:0000256" key="1">
    <source>
        <dbReference type="SAM" id="Phobius"/>
    </source>
</evidence>
<organism evidence="2 3">
    <name type="scientific">Brassica carinata</name>
    <name type="common">Ethiopian mustard</name>
    <name type="synonym">Abyssinian cabbage</name>
    <dbReference type="NCBI Taxonomy" id="52824"/>
    <lineage>
        <taxon>Eukaryota</taxon>
        <taxon>Viridiplantae</taxon>
        <taxon>Streptophyta</taxon>
        <taxon>Embryophyta</taxon>
        <taxon>Tracheophyta</taxon>
        <taxon>Spermatophyta</taxon>
        <taxon>Magnoliopsida</taxon>
        <taxon>eudicotyledons</taxon>
        <taxon>Gunneridae</taxon>
        <taxon>Pentapetalae</taxon>
        <taxon>rosids</taxon>
        <taxon>malvids</taxon>
        <taxon>Brassicales</taxon>
        <taxon>Brassicaceae</taxon>
        <taxon>Brassiceae</taxon>
        <taxon>Brassica</taxon>
    </lineage>
</organism>
<accession>A0A8X7TK42</accession>
<keyword evidence="1" id="KW-0812">Transmembrane</keyword>
<feature type="transmembrane region" description="Helical" evidence="1">
    <location>
        <begin position="163"/>
        <end position="181"/>
    </location>
</feature>
<proteinExistence type="predicted"/>
<feature type="transmembrane region" description="Helical" evidence="1">
    <location>
        <begin position="114"/>
        <end position="134"/>
    </location>
</feature>
<keyword evidence="1" id="KW-0472">Membrane</keyword>
<evidence type="ECO:0000313" key="3">
    <source>
        <dbReference type="Proteomes" id="UP000886595"/>
    </source>
</evidence>